<dbReference type="InParanoid" id="A0A066WAR8"/>
<feature type="compositionally biased region" description="Polar residues" evidence="1">
    <location>
        <begin position="1"/>
        <end position="12"/>
    </location>
</feature>
<name>A0A066WAR8_TILAU</name>
<evidence type="ECO:0000313" key="3">
    <source>
        <dbReference type="Proteomes" id="UP000027361"/>
    </source>
</evidence>
<feature type="compositionally biased region" description="Basic and acidic residues" evidence="1">
    <location>
        <begin position="158"/>
        <end position="175"/>
    </location>
</feature>
<feature type="region of interest" description="Disordered" evidence="1">
    <location>
        <begin position="1"/>
        <end position="27"/>
    </location>
</feature>
<feature type="compositionally biased region" description="Polar residues" evidence="1">
    <location>
        <begin position="188"/>
        <end position="209"/>
    </location>
</feature>
<comment type="caution">
    <text evidence="2">The sequence shown here is derived from an EMBL/GenBank/DDBJ whole genome shotgun (WGS) entry which is preliminary data.</text>
</comment>
<feature type="region of interest" description="Disordered" evidence="1">
    <location>
        <begin position="157"/>
        <end position="254"/>
    </location>
</feature>
<proteinExistence type="predicted"/>
<protein>
    <submittedName>
        <fullName evidence="2">Uncharacterized protein</fullName>
    </submittedName>
</protein>
<feature type="region of interest" description="Disordered" evidence="1">
    <location>
        <begin position="99"/>
        <end position="119"/>
    </location>
</feature>
<dbReference type="AlphaFoldDB" id="A0A066WAR8"/>
<dbReference type="HOGENOM" id="CLU_1094924_0_0_1"/>
<dbReference type="RefSeq" id="XP_013244032.1">
    <property type="nucleotide sequence ID" value="XM_013388578.1"/>
</dbReference>
<gene>
    <name evidence="2" type="ORF">K437DRAFT_273489</name>
</gene>
<dbReference type="GeneID" id="25266454"/>
<evidence type="ECO:0000256" key="1">
    <source>
        <dbReference type="SAM" id="MobiDB-lite"/>
    </source>
</evidence>
<dbReference type="EMBL" id="JMSN01000026">
    <property type="protein sequence ID" value="KDN48184.1"/>
    <property type="molecule type" value="Genomic_DNA"/>
</dbReference>
<organism evidence="2 3">
    <name type="scientific">Tilletiaria anomala (strain ATCC 24038 / CBS 436.72 / UBC 951)</name>
    <dbReference type="NCBI Taxonomy" id="1037660"/>
    <lineage>
        <taxon>Eukaryota</taxon>
        <taxon>Fungi</taxon>
        <taxon>Dikarya</taxon>
        <taxon>Basidiomycota</taxon>
        <taxon>Ustilaginomycotina</taxon>
        <taxon>Exobasidiomycetes</taxon>
        <taxon>Georgefischeriales</taxon>
        <taxon>Tilletiariaceae</taxon>
        <taxon>Tilletiaria</taxon>
    </lineage>
</organism>
<sequence length="254" mass="27709">MTESVGSSSNMHLDQRHAHMGARRTGRAASSTWRRSLLAAGLCFSLASTTFASREMLQNLPLPGDALRLVQPSWEYAPRGPQKLRYHHRYSQNTLASRIASGSGHDPQEMSEGKKGIADSGLSWEQVAALAPEEPFPMGKSENRIINYGMLIQHRLAHPQERDRSHQAPQQRREGAVGSGATDAPSGQEPQTEENASARSRVSTNNSPPRDSRRNVDAADANAAADLEASAPNRALGRNARRAQEAMAQRLQTT</sequence>
<reference evidence="2 3" key="1">
    <citation type="submission" date="2014-05" db="EMBL/GenBank/DDBJ databases">
        <title>Draft genome sequence of a rare smut relative, Tilletiaria anomala UBC 951.</title>
        <authorList>
            <consortium name="DOE Joint Genome Institute"/>
            <person name="Toome M."/>
            <person name="Kuo A."/>
            <person name="Henrissat B."/>
            <person name="Lipzen A."/>
            <person name="Tritt A."/>
            <person name="Yoshinaga Y."/>
            <person name="Zane M."/>
            <person name="Barry K."/>
            <person name="Grigoriev I.V."/>
            <person name="Spatafora J.W."/>
            <person name="Aimea M.C."/>
        </authorList>
    </citation>
    <scope>NUCLEOTIDE SEQUENCE [LARGE SCALE GENOMIC DNA]</scope>
    <source>
        <strain evidence="2 3">UBC 951</strain>
    </source>
</reference>
<evidence type="ECO:0000313" key="2">
    <source>
        <dbReference type="EMBL" id="KDN48184.1"/>
    </source>
</evidence>
<feature type="compositionally biased region" description="Basic and acidic residues" evidence="1">
    <location>
        <begin position="106"/>
        <end position="117"/>
    </location>
</feature>
<accession>A0A066WAR8</accession>
<keyword evidence="3" id="KW-1185">Reference proteome</keyword>
<feature type="compositionally biased region" description="Low complexity" evidence="1">
    <location>
        <begin position="218"/>
        <end position="231"/>
    </location>
</feature>
<dbReference type="Proteomes" id="UP000027361">
    <property type="component" value="Unassembled WGS sequence"/>
</dbReference>